<protein>
    <recommendedName>
        <fullName evidence="2">TonB-dependent receptor plug domain-containing protein</fullName>
    </recommendedName>
</protein>
<dbReference type="InterPro" id="IPR008969">
    <property type="entry name" value="CarboxyPept-like_regulatory"/>
</dbReference>
<name>A0A381VDW5_9ZZZZ</name>
<proteinExistence type="predicted"/>
<organism evidence="1">
    <name type="scientific">marine metagenome</name>
    <dbReference type="NCBI Taxonomy" id="408172"/>
    <lineage>
        <taxon>unclassified sequences</taxon>
        <taxon>metagenomes</taxon>
        <taxon>ecological metagenomes</taxon>
    </lineage>
</organism>
<gene>
    <name evidence="1" type="ORF">METZ01_LOCUS91366</name>
</gene>
<evidence type="ECO:0008006" key="2">
    <source>
        <dbReference type="Google" id="ProtNLM"/>
    </source>
</evidence>
<feature type="non-terminal residue" evidence="1">
    <location>
        <position position="101"/>
    </location>
</feature>
<dbReference type="Pfam" id="PF13715">
    <property type="entry name" value="CarbopepD_reg_2"/>
    <property type="match status" value="1"/>
</dbReference>
<dbReference type="EMBL" id="UINC01008561">
    <property type="protein sequence ID" value="SVA38512.1"/>
    <property type="molecule type" value="Genomic_DNA"/>
</dbReference>
<dbReference type="Gene3D" id="2.60.40.1120">
    <property type="entry name" value="Carboxypeptidase-like, regulatory domain"/>
    <property type="match status" value="1"/>
</dbReference>
<dbReference type="SUPFAM" id="SSF49464">
    <property type="entry name" value="Carboxypeptidase regulatory domain-like"/>
    <property type="match status" value="1"/>
</dbReference>
<sequence>MNTFSIPRSVTNLLLLVGMTTFLVAQQGSVSGRVTDADTGDPLVGANVLVVGTNLGAATDVNGEYSISRVPAGAQRLNANYIGYASKSMNVDVPADGNVST</sequence>
<evidence type="ECO:0000313" key="1">
    <source>
        <dbReference type="EMBL" id="SVA38512.1"/>
    </source>
</evidence>
<reference evidence="1" key="1">
    <citation type="submission" date="2018-05" db="EMBL/GenBank/DDBJ databases">
        <authorList>
            <person name="Lanie J.A."/>
            <person name="Ng W.-L."/>
            <person name="Kazmierczak K.M."/>
            <person name="Andrzejewski T.M."/>
            <person name="Davidsen T.M."/>
            <person name="Wayne K.J."/>
            <person name="Tettelin H."/>
            <person name="Glass J.I."/>
            <person name="Rusch D."/>
            <person name="Podicherti R."/>
            <person name="Tsui H.-C.T."/>
            <person name="Winkler M.E."/>
        </authorList>
    </citation>
    <scope>NUCLEOTIDE SEQUENCE</scope>
</reference>
<dbReference type="AlphaFoldDB" id="A0A381VDW5"/>
<accession>A0A381VDW5</accession>